<keyword evidence="3 19" id="KW-0963">Cytoplasm</keyword>
<evidence type="ECO:0000256" key="18">
    <source>
        <dbReference type="PROSITE-ProRule" id="PRU00023"/>
    </source>
</evidence>
<keyword evidence="12 18" id="KW-0040">ANK repeat</keyword>
<evidence type="ECO:0000256" key="9">
    <source>
        <dbReference type="ARBA" id="ARBA00022771"/>
    </source>
</evidence>
<dbReference type="GO" id="GO:0036503">
    <property type="term" value="P:ERAD pathway"/>
    <property type="evidence" value="ECO:0007669"/>
    <property type="project" value="TreeGrafter"/>
</dbReference>
<reference evidence="22" key="2">
    <citation type="submission" date="2025-08" db="UniProtKB">
        <authorList>
            <consortium name="Ensembl"/>
        </authorList>
    </citation>
    <scope>IDENTIFICATION</scope>
</reference>
<dbReference type="GO" id="GO:0140101">
    <property type="term" value="F:catalytic activity, acting on a tRNA"/>
    <property type="evidence" value="ECO:0007669"/>
    <property type="project" value="Ensembl"/>
</dbReference>
<dbReference type="GO" id="GO:0004521">
    <property type="term" value="F:RNA endonuclease activity"/>
    <property type="evidence" value="ECO:0007669"/>
    <property type="project" value="Ensembl"/>
</dbReference>
<organism evidence="22 23">
    <name type="scientific">Vombatus ursinus</name>
    <name type="common">Common wombat</name>
    <dbReference type="NCBI Taxonomy" id="29139"/>
    <lineage>
        <taxon>Eukaryota</taxon>
        <taxon>Metazoa</taxon>
        <taxon>Chordata</taxon>
        <taxon>Craniata</taxon>
        <taxon>Vertebrata</taxon>
        <taxon>Euteleostomi</taxon>
        <taxon>Mammalia</taxon>
        <taxon>Metatheria</taxon>
        <taxon>Diprotodontia</taxon>
        <taxon>Vombatidae</taxon>
        <taxon>Vombatus</taxon>
    </lineage>
</organism>
<dbReference type="AlphaFoldDB" id="A0A4X2JT43"/>
<dbReference type="Gene3D" id="1.25.40.20">
    <property type="entry name" value="Ankyrin repeat-containing domain"/>
    <property type="match status" value="1"/>
</dbReference>
<dbReference type="OMA" id="GPHIFMC"/>
<comment type="similarity">
    <text evidence="2 19">Belongs to the ANKZF1/VMS1 family.</text>
</comment>
<evidence type="ECO:0000259" key="21">
    <source>
        <dbReference type="PROSITE" id="PS52044"/>
    </source>
</evidence>
<evidence type="ECO:0000313" key="22">
    <source>
        <dbReference type="Ensembl" id="ENSVURP00010000272.1"/>
    </source>
</evidence>
<dbReference type="PANTHER" id="PTHR16036:SF2">
    <property type="entry name" value="TRNA ENDONUCLEASE ANKZF1"/>
    <property type="match status" value="1"/>
</dbReference>
<feature type="compositionally biased region" description="Acidic residues" evidence="20">
    <location>
        <begin position="140"/>
        <end position="157"/>
    </location>
</feature>
<evidence type="ECO:0000256" key="10">
    <source>
        <dbReference type="ARBA" id="ARBA00022801"/>
    </source>
</evidence>
<dbReference type="GO" id="GO:0006515">
    <property type="term" value="P:protein quality control for misfolded or incompletely synthesized proteins"/>
    <property type="evidence" value="ECO:0007669"/>
    <property type="project" value="Ensembl"/>
</dbReference>
<name>A0A4X2JT43_VOMUR</name>
<dbReference type="SUPFAM" id="SSF48403">
    <property type="entry name" value="Ankyrin repeat"/>
    <property type="match status" value="1"/>
</dbReference>
<dbReference type="Pfam" id="PF00023">
    <property type="entry name" value="Ank"/>
    <property type="match status" value="1"/>
</dbReference>
<evidence type="ECO:0000256" key="14">
    <source>
        <dbReference type="ARBA" id="ARBA00060260"/>
    </source>
</evidence>
<keyword evidence="10 19" id="KW-0378">Hydrolase</keyword>
<comment type="domain">
    <text evidence="19">The VLRF1 domain mediates binding to the 60S ribosomal subunit.</text>
</comment>
<dbReference type="OrthoDB" id="429841at2759"/>
<dbReference type="InterPro" id="IPR036770">
    <property type="entry name" value="Ankyrin_rpt-contain_sf"/>
</dbReference>
<evidence type="ECO:0000256" key="1">
    <source>
        <dbReference type="ARBA" id="ARBA00004496"/>
    </source>
</evidence>
<evidence type="ECO:0000256" key="5">
    <source>
        <dbReference type="ARBA" id="ARBA00022722"/>
    </source>
</evidence>
<dbReference type="PROSITE" id="PS50088">
    <property type="entry name" value="ANK_REPEAT"/>
    <property type="match status" value="1"/>
</dbReference>
<dbReference type="Ensembl" id="ENSVURT00010000317.1">
    <property type="protein sequence ID" value="ENSVURP00010000272.1"/>
    <property type="gene ID" value="ENSVURG00010000261.1"/>
</dbReference>
<comment type="function">
    <text evidence="14">Endonuclease that cleaves polypeptidyl-tRNAs downstream of the ribosome-associated quality control (RQC) pathway to release incompletely synthesized polypeptides for degradation. The RQC pathway disassembles aberrantly stalled translation complexes to recycle or degrade the constituent parts. ANKZF1 acts downstream disassembly of stalled ribosomes and specifically cleaves off the terminal 3'-CCA nucleotides universal to all tRNAs from polypeptidyl-tRNAs, releasing (1) ubiquitinated polypeptides from 60S ribosomal subunit for degradation and (2) cleaved tRNAs. ANKZF1-cleaved tRNAs are then repaired and recycled by ELAC1 and TRNT1. Also plays a role in the cellular response to hydrogen peroxide and in the maintenance of mitochondrial integrity under conditions of cellular stress.</text>
</comment>
<feature type="region of interest" description="Disordered" evidence="20">
    <location>
        <begin position="612"/>
        <end position="657"/>
    </location>
</feature>
<evidence type="ECO:0000256" key="3">
    <source>
        <dbReference type="ARBA" id="ARBA00022490"/>
    </source>
</evidence>
<protein>
    <recommendedName>
        <fullName evidence="16">tRNA endonuclease ANKZF1</fullName>
    </recommendedName>
    <alternativeName>
        <fullName evidence="17">Ankyrin repeat and zinc finger domain-containing protein 1</fullName>
    </alternativeName>
</protein>
<evidence type="ECO:0000256" key="2">
    <source>
        <dbReference type="ARBA" id="ARBA00009262"/>
    </source>
</evidence>
<dbReference type="PROSITE" id="PS52044">
    <property type="entry name" value="VLRF1"/>
    <property type="match status" value="1"/>
</dbReference>
<feature type="region of interest" description="Disordered" evidence="20">
    <location>
        <begin position="40"/>
        <end position="75"/>
    </location>
</feature>
<gene>
    <name evidence="22" type="primary">ANKZF1</name>
</gene>
<evidence type="ECO:0000313" key="23">
    <source>
        <dbReference type="Proteomes" id="UP000314987"/>
    </source>
</evidence>
<keyword evidence="5 19" id="KW-0540">Nuclease</keyword>
<keyword evidence="6" id="KW-0479">Metal-binding</keyword>
<dbReference type="Pfam" id="PF18826">
    <property type="entry name" value="bVLRF1"/>
    <property type="match status" value="1"/>
</dbReference>
<dbReference type="STRING" id="29139.ENSVURP00010000272"/>
<feature type="active site" evidence="19">
    <location>
        <position position="261"/>
    </location>
</feature>
<dbReference type="GO" id="GO:0070301">
    <property type="term" value="P:cellular response to hydrogen peroxide"/>
    <property type="evidence" value="ECO:0007669"/>
    <property type="project" value="Ensembl"/>
</dbReference>
<feature type="region of interest" description="Disordered" evidence="20">
    <location>
        <begin position="117"/>
        <end position="157"/>
    </location>
</feature>
<dbReference type="GO" id="GO:0008270">
    <property type="term" value="F:zinc ion binding"/>
    <property type="evidence" value="ECO:0007669"/>
    <property type="project" value="UniProtKB-KW"/>
</dbReference>
<evidence type="ECO:0000256" key="7">
    <source>
        <dbReference type="ARBA" id="ARBA00022737"/>
    </source>
</evidence>
<dbReference type="InterPro" id="IPR041540">
    <property type="entry name" value="VATC"/>
</dbReference>
<sequence>MSPGPVRAPPPASVSVFDLGFGDPLLQGLRLVDRAQGTALARAPASPESEKEASPREQGVPRGHIPKGHVPKGHTEVSDRMFCSTCMQPFQSRQDQREHYTSDWHRFNLKQSLKGQPPLSAHEFEKQSCSGDLSSISGSEDSDSDSDTENTELEGLDTLNEEVVELGRPDPHWGFHPHRVLFCNAQGQFLSAFRCLLGPHQAPTEEAELLLQTIQAGGPQCCVVLMAAAGHFAGAIFRGREVVTHKTFHRYTVRARRGTAQGRQDARVGGSRSAGANLRRYNEAALYKEVRELLAEPGWAGPLGEAGTILLRAPRSGQALFFGGHGAPLNRGDPRLWDIPLATRRPTFRELQRVLQVLAMVHIHGEDPREMARLDSPQTDWKVKNEKKTMTIQEKGPSDDDEVLGPSESEREGRSPVELELVELTLGTLDLREFELLPKRRRRKRKKKSQEVRAGVEMALHSPQETVPLSQTAQENMVLLQPSQEETRTTGQQELWDTLWAACRAGDIAKLKHQLQALPSNTTILTLLSAPLGAGGSTLLHAAAAAGRGLVVQLLLDNGADPTVRDSCARPPYAVAADKMTRNEFRKFMEKNPDAHDYSKAQVPGPLTAEMEAHRAARRQEQKAARRLREEQRRQQQEQEKHEREEQQRFAALSDREKRALAAERRLAAQLGAPAPPIPSLHNTRRCWGCGASLQGLVPFHYLDFSFCSTRCLQEHRRGGRPLS</sequence>
<evidence type="ECO:0000256" key="11">
    <source>
        <dbReference type="ARBA" id="ARBA00022833"/>
    </source>
</evidence>
<accession>A0A4X2JT43</accession>
<evidence type="ECO:0000256" key="15">
    <source>
        <dbReference type="ARBA" id="ARBA00063963"/>
    </source>
</evidence>
<dbReference type="InterPro" id="IPR002110">
    <property type="entry name" value="Ankyrin_rpt"/>
</dbReference>
<reference evidence="22" key="3">
    <citation type="submission" date="2025-09" db="UniProtKB">
        <authorList>
            <consortium name="Ensembl"/>
        </authorList>
    </citation>
    <scope>IDENTIFICATION</scope>
</reference>
<feature type="repeat" description="ANK" evidence="18">
    <location>
        <begin position="535"/>
        <end position="567"/>
    </location>
</feature>
<evidence type="ECO:0000256" key="17">
    <source>
        <dbReference type="ARBA" id="ARBA00075120"/>
    </source>
</evidence>
<dbReference type="GO" id="GO:0005737">
    <property type="term" value="C:cytoplasm"/>
    <property type="evidence" value="ECO:0007669"/>
    <property type="project" value="UniProtKB-SubCell"/>
</dbReference>
<dbReference type="GeneTree" id="ENSGT00390000005911"/>
<dbReference type="InterPro" id="IPR041175">
    <property type="entry name" value="VLRF1/Vms1"/>
</dbReference>
<keyword evidence="23" id="KW-1185">Reference proteome</keyword>
<keyword evidence="8 19" id="KW-0255">Endonuclease</keyword>
<feature type="region of interest" description="Disordered" evidence="20">
    <location>
        <begin position="369"/>
        <end position="416"/>
    </location>
</feature>
<dbReference type="RefSeq" id="XP_027729271.1">
    <property type="nucleotide sequence ID" value="XM_027873470.1"/>
</dbReference>
<evidence type="ECO:0000256" key="12">
    <source>
        <dbReference type="ARBA" id="ARBA00023043"/>
    </source>
</evidence>
<keyword evidence="4" id="KW-0597">Phosphoprotein</keyword>
<evidence type="ECO:0000256" key="4">
    <source>
        <dbReference type="ARBA" id="ARBA00022553"/>
    </source>
</evidence>
<reference evidence="23" key="1">
    <citation type="submission" date="2018-12" db="EMBL/GenBank/DDBJ databases">
        <authorList>
            <person name="Yazar S."/>
        </authorList>
    </citation>
    <scope>NUCLEOTIDE SEQUENCE [LARGE SCALE GENOMIC DNA]</scope>
</reference>
<dbReference type="Pfam" id="PF18716">
    <property type="entry name" value="VATC"/>
    <property type="match status" value="1"/>
</dbReference>
<comment type="subunit">
    <text evidence="15">Interacts (via VIM motif) with VCP.</text>
</comment>
<evidence type="ECO:0000256" key="6">
    <source>
        <dbReference type="ARBA" id="ARBA00022723"/>
    </source>
</evidence>
<dbReference type="GO" id="GO:0001680">
    <property type="term" value="P:tRNA 3'-terminal CCA addition"/>
    <property type="evidence" value="ECO:0007669"/>
    <property type="project" value="Ensembl"/>
</dbReference>
<feature type="compositionally biased region" description="Low complexity" evidence="20">
    <location>
        <begin position="128"/>
        <end position="139"/>
    </location>
</feature>
<keyword evidence="7" id="KW-0677">Repeat</keyword>
<proteinExistence type="inferred from homology"/>
<keyword evidence="11" id="KW-0862">Zinc</keyword>
<evidence type="ECO:0000256" key="13">
    <source>
        <dbReference type="ARBA" id="ARBA00023054"/>
    </source>
</evidence>
<keyword evidence="9" id="KW-0863">Zinc-finger</keyword>
<dbReference type="InterPro" id="IPR047139">
    <property type="entry name" value="ANKZ1/VMS1"/>
</dbReference>
<dbReference type="GO" id="GO:0016787">
    <property type="term" value="F:hydrolase activity"/>
    <property type="evidence" value="ECO:0007669"/>
    <property type="project" value="UniProtKB-KW"/>
</dbReference>
<evidence type="ECO:0000256" key="20">
    <source>
        <dbReference type="SAM" id="MobiDB-lite"/>
    </source>
</evidence>
<evidence type="ECO:0000256" key="8">
    <source>
        <dbReference type="ARBA" id="ARBA00022759"/>
    </source>
</evidence>
<feature type="domain" description="VLRF1" evidence="21">
    <location>
        <begin position="218"/>
        <end position="361"/>
    </location>
</feature>
<keyword evidence="13" id="KW-0175">Coiled coil</keyword>
<evidence type="ECO:0000256" key="16">
    <source>
        <dbReference type="ARBA" id="ARBA00068037"/>
    </source>
</evidence>
<dbReference type="FunFam" id="1.25.40.20:FF:000180">
    <property type="entry name" value="Ankyrin repeat and zinc finger domain containing 1"/>
    <property type="match status" value="1"/>
</dbReference>
<dbReference type="CTD" id="55139"/>
<dbReference type="GO" id="GO:0072344">
    <property type="term" value="P:rescue of stalled ribosome"/>
    <property type="evidence" value="ECO:0007669"/>
    <property type="project" value="Ensembl"/>
</dbReference>
<comment type="subcellular location">
    <subcellularLocation>
        <location evidence="1">Cytoplasm</location>
    </subcellularLocation>
</comment>
<dbReference type="PANTHER" id="PTHR16036">
    <property type="entry name" value="ANKYRIN REPEAT AND ZINC FINGER DOMAIN-CONTAINING PROTEIN 1"/>
    <property type="match status" value="1"/>
</dbReference>
<evidence type="ECO:0000256" key="19">
    <source>
        <dbReference type="PROSITE-ProRule" id="PRU01389"/>
    </source>
</evidence>
<dbReference type="GeneID" id="114051271"/>
<dbReference type="Proteomes" id="UP000314987">
    <property type="component" value="Unassembled WGS sequence"/>
</dbReference>
<dbReference type="PROSITE" id="PS50297">
    <property type="entry name" value="ANK_REP_REGION"/>
    <property type="match status" value="1"/>
</dbReference>